<comment type="caution">
    <text evidence="3">The sequence shown here is derived from an EMBL/GenBank/DDBJ whole genome shotgun (WGS) entry which is preliminary data.</text>
</comment>
<feature type="signal peptide" evidence="2">
    <location>
        <begin position="1"/>
        <end position="22"/>
    </location>
</feature>
<keyword evidence="2" id="KW-0732">Signal</keyword>
<protein>
    <recommendedName>
        <fullName evidence="5">DUF998 domain-containing protein</fullName>
    </recommendedName>
</protein>
<dbReference type="PROSITE" id="PS51257">
    <property type="entry name" value="PROKAR_LIPOPROTEIN"/>
    <property type="match status" value="1"/>
</dbReference>
<evidence type="ECO:0000256" key="2">
    <source>
        <dbReference type="SAM" id="SignalP"/>
    </source>
</evidence>
<proteinExistence type="predicted"/>
<evidence type="ECO:0000256" key="1">
    <source>
        <dbReference type="SAM" id="Phobius"/>
    </source>
</evidence>
<keyword evidence="1" id="KW-1133">Transmembrane helix</keyword>
<feature type="transmembrane region" description="Helical" evidence="1">
    <location>
        <begin position="169"/>
        <end position="191"/>
    </location>
</feature>
<feature type="transmembrane region" description="Helical" evidence="1">
    <location>
        <begin position="136"/>
        <end position="157"/>
    </location>
</feature>
<reference evidence="3 4" key="1">
    <citation type="submission" date="2018-03" db="EMBL/GenBank/DDBJ databases">
        <title>Genomic Encyclopedia of Archaeal and Bacterial Type Strains, Phase II (KMG-II): from individual species to whole genera.</title>
        <authorList>
            <person name="Goeker M."/>
        </authorList>
    </citation>
    <scope>NUCLEOTIDE SEQUENCE [LARGE SCALE GENOMIC DNA]</scope>
    <source>
        <strain evidence="3 4">DSM 45348</strain>
    </source>
</reference>
<gene>
    <name evidence="3" type="ORF">CLV70_102596</name>
</gene>
<evidence type="ECO:0000313" key="4">
    <source>
        <dbReference type="Proteomes" id="UP000239209"/>
    </source>
</evidence>
<dbReference type="EMBL" id="PVZG01000002">
    <property type="protein sequence ID" value="PRY32385.1"/>
    <property type="molecule type" value="Genomic_DNA"/>
</dbReference>
<keyword evidence="4" id="KW-1185">Reference proteome</keyword>
<evidence type="ECO:0008006" key="5">
    <source>
        <dbReference type="Google" id="ProtNLM"/>
    </source>
</evidence>
<keyword evidence="1" id="KW-0472">Membrane</keyword>
<sequence>MNDARYGLWTAVATVTACTATAATAVTTPPRSGPYCRSGCIGYPYTEAAAFVPRDYVWMYPALLTALLFVVLAVCLHGRAAPGRRVLTGAGVGFAVTGAATLVADYAVQLTVMQPSLLSGETAGLSPLSQYNPHGVFIALENVGYATVGLALVFLGGGLAGHGSRPIRAAGAVFAAGGALTTAVLVLYGAIYRARLDYRFEVVSMLITWIALIAGGLLLVVAFARAPRSPETGT</sequence>
<dbReference type="OrthoDB" id="4965056at2"/>
<organism evidence="3 4">
    <name type="scientific">Pseudosporangium ferrugineum</name>
    <dbReference type="NCBI Taxonomy" id="439699"/>
    <lineage>
        <taxon>Bacteria</taxon>
        <taxon>Bacillati</taxon>
        <taxon>Actinomycetota</taxon>
        <taxon>Actinomycetes</taxon>
        <taxon>Micromonosporales</taxon>
        <taxon>Micromonosporaceae</taxon>
        <taxon>Pseudosporangium</taxon>
    </lineage>
</organism>
<feature type="transmembrane region" description="Helical" evidence="1">
    <location>
        <begin position="88"/>
        <end position="108"/>
    </location>
</feature>
<dbReference type="AlphaFoldDB" id="A0A2T0SG52"/>
<name>A0A2T0SG52_9ACTN</name>
<dbReference type="RefSeq" id="WP_106125552.1">
    <property type="nucleotide sequence ID" value="NZ_PVZG01000002.1"/>
</dbReference>
<feature type="transmembrane region" description="Helical" evidence="1">
    <location>
        <begin position="203"/>
        <end position="224"/>
    </location>
</feature>
<evidence type="ECO:0000313" key="3">
    <source>
        <dbReference type="EMBL" id="PRY32385.1"/>
    </source>
</evidence>
<accession>A0A2T0SG52</accession>
<keyword evidence="1" id="KW-0812">Transmembrane</keyword>
<feature type="transmembrane region" description="Helical" evidence="1">
    <location>
        <begin position="57"/>
        <end position="76"/>
    </location>
</feature>
<feature type="chain" id="PRO_5015550587" description="DUF998 domain-containing protein" evidence="2">
    <location>
        <begin position="23"/>
        <end position="234"/>
    </location>
</feature>
<dbReference type="Proteomes" id="UP000239209">
    <property type="component" value="Unassembled WGS sequence"/>
</dbReference>